<protein>
    <recommendedName>
        <fullName evidence="3">DUF4241 domain-containing protein</fullName>
    </recommendedName>
</protein>
<reference evidence="1 2" key="1">
    <citation type="submission" date="2024-06" db="EMBL/GenBank/DDBJ databases">
        <title>Chitinophaga defluvii sp. nov., isolated from municipal sewage.</title>
        <authorList>
            <person name="Zhang L."/>
        </authorList>
    </citation>
    <scope>NUCLEOTIDE SEQUENCE [LARGE SCALE GENOMIC DNA]</scope>
    <source>
        <strain evidence="1 2">H8</strain>
    </source>
</reference>
<dbReference type="EMBL" id="JBEXAC010000002">
    <property type="protein sequence ID" value="MET7000816.1"/>
    <property type="molecule type" value="Genomic_DNA"/>
</dbReference>
<gene>
    <name evidence="1" type="ORF">ABR189_25765</name>
</gene>
<keyword evidence="2" id="KW-1185">Reference proteome</keyword>
<sequence>MNATLFSNNIPLGTILLKVEDESMNVVGGILRPNEHYLGMQPIFRRANGLFTDELIALNLVVQLENRCYLIPEGGLSIYDLVEFPDEISLSVVAIQRHAMDVFFLSSQPLSFLKEPWYPIDIDQKIRYEAELDNEMGKSITIADKTYVSAEKHTLSQFTRHAYACFGPNDDVLFYISNKEESSPTFAVVHLTWKQGVEISAKYPITTYYSDFDEFSIKRMNVDHLEWD</sequence>
<comment type="caution">
    <text evidence="1">The sequence shown here is derived from an EMBL/GenBank/DDBJ whole genome shotgun (WGS) entry which is preliminary data.</text>
</comment>
<evidence type="ECO:0008006" key="3">
    <source>
        <dbReference type="Google" id="ProtNLM"/>
    </source>
</evidence>
<organism evidence="1 2">
    <name type="scientific">Chitinophaga defluvii</name>
    <dbReference type="NCBI Taxonomy" id="3163343"/>
    <lineage>
        <taxon>Bacteria</taxon>
        <taxon>Pseudomonadati</taxon>
        <taxon>Bacteroidota</taxon>
        <taxon>Chitinophagia</taxon>
        <taxon>Chitinophagales</taxon>
        <taxon>Chitinophagaceae</taxon>
        <taxon>Chitinophaga</taxon>
    </lineage>
</organism>
<accession>A0ABV2TCQ2</accession>
<dbReference type="Proteomes" id="UP001549749">
    <property type="component" value="Unassembled WGS sequence"/>
</dbReference>
<evidence type="ECO:0000313" key="1">
    <source>
        <dbReference type="EMBL" id="MET7000816.1"/>
    </source>
</evidence>
<name>A0ABV2TCQ2_9BACT</name>
<dbReference type="RefSeq" id="WP_354663369.1">
    <property type="nucleotide sequence ID" value="NZ_JBEXAC010000002.1"/>
</dbReference>
<evidence type="ECO:0000313" key="2">
    <source>
        <dbReference type="Proteomes" id="UP001549749"/>
    </source>
</evidence>
<proteinExistence type="predicted"/>